<feature type="transmembrane region" description="Helical" evidence="1">
    <location>
        <begin position="60"/>
        <end position="84"/>
    </location>
</feature>
<evidence type="ECO:0000313" key="3">
    <source>
        <dbReference type="WBParaSite" id="jg14598"/>
    </source>
</evidence>
<evidence type="ECO:0000313" key="2">
    <source>
        <dbReference type="Proteomes" id="UP000887574"/>
    </source>
</evidence>
<protein>
    <submittedName>
        <fullName evidence="3">Uncharacterized protein</fullName>
    </submittedName>
</protein>
<keyword evidence="1" id="KW-0472">Membrane</keyword>
<sequence>MKLFVHNHKQTGVVVNNNLDKADRQITYILAVQALLPAISLMVHTLVLSATLIYPGESLYFLLYVTLPIYWIPVLQPLSTIFIVRSYRKFFYENSHQQSVEDFREITAYFFHRYFQSLKVEIIIGGVLEQTTWDVFRLRKINDRIIPLHAASAQLNIATYCPSILAALSPVI</sequence>
<keyword evidence="2" id="KW-1185">Reference proteome</keyword>
<reference evidence="3" key="1">
    <citation type="submission" date="2022-11" db="UniProtKB">
        <authorList>
            <consortium name="WormBaseParasite"/>
        </authorList>
    </citation>
    <scope>IDENTIFICATION</scope>
</reference>
<evidence type="ECO:0000256" key="1">
    <source>
        <dbReference type="SAM" id="Phobius"/>
    </source>
</evidence>
<dbReference type="WBParaSite" id="jg14598">
    <property type="protein sequence ID" value="jg14598"/>
    <property type="gene ID" value="jg14598"/>
</dbReference>
<dbReference type="AlphaFoldDB" id="A0A915D0Q5"/>
<dbReference type="Pfam" id="PF10317">
    <property type="entry name" value="7TM_GPCR_Srd"/>
    <property type="match status" value="1"/>
</dbReference>
<name>A0A915D0Q5_9BILA</name>
<dbReference type="Proteomes" id="UP000887574">
    <property type="component" value="Unplaced"/>
</dbReference>
<organism evidence="2 3">
    <name type="scientific">Ditylenchus dipsaci</name>
    <dbReference type="NCBI Taxonomy" id="166011"/>
    <lineage>
        <taxon>Eukaryota</taxon>
        <taxon>Metazoa</taxon>
        <taxon>Ecdysozoa</taxon>
        <taxon>Nematoda</taxon>
        <taxon>Chromadorea</taxon>
        <taxon>Rhabditida</taxon>
        <taxon>Tylenchina</taxon>
        <taxon>Tylenchomorpha</taxon>
        <taxon>Sphaerularioidea</taxon>
        <taxon>Anguinidae</taxon>
        <taxon>Anguininae</taxon>
        <taxon>Ditylenchus</taxon>
    </lineage>
</organism>
<proteinExistence type="predicted"/>
<keyword evidence="1" id="KW-0812">Transmembrane</keyword>
<dbReference type="InterPro" id="IPR019421">
    <property type="entry name" value="7TM_GPCR_serpentine_rcpt_Srd"/>
</dbReference>
<keyword evidence="1" id="KW-1133">Transmembrane helix</keyword>
<accession>A0A915D0Q5</accession>
<feature type="transmembrane region" description="Helical" evidence="1">
    <location>
        <begin position="28"/>
        <end position="54"/>
    </location>
</feature>